<evidence type="ECO:0000313" key="2">
    <source>
        <dbReference type="Proteomes" id="UP000504618"/>
    </source>
</evidence>
<dbReference type="GO" id="GO:0003824">
    <property type="term" value="F:catalytic activity"/>
    <property type="evidence" value="ECO:0007669"/>
    <property type="project" value="InterPro"/>
</dbReference>
<dbReference type="AlphaFoldDB" id="A0A6J1PTL1"/>
<dbReference type="RefSeq" id="XP_024873184.1">
    <property type="nucleotide sequence ID" value="XM_025017416.1"/>
</dbReference>
<feature type="domain" description="Endonuclease/exonuclease/phosphatase" evidence="1">
    <location>
        <begin position="89"/>
        <end position="232"/>
    </location>
</feature>
<dbReference type="PANTHER" id="PTHR23227:SF85">
    <property type="entry name" value="CRANIOFACIAL DEVELOPMENT PROTEIN 2"/>
    <property type="match status" value="1"/>
</dbReference>
<dbReference type="PANTHER" id="PTHR23227">
    <property type="entry name" value="BUCENTAUR RELATED"/>
    <property type="match status" value="1"/>
</dbReference>
<evidence type="ECO:0000313" key="3">
    <source>
        <dbReference type="RefSeq" id="XP_024873184.1"/>
    </source>
</evidence>
<dbReference type="InterPro" id="IPR036691">
    <property type="entry name" value="Endo/exonu/phosph_ase_sf"/>
</dbReference>
<dbReference type="InterPro" id="IPR005135">
    <property type="entry name" value="Endo/exonuclease/phosphatase"/>
</dbReference>
<reference evidence="3" key="1">
    <citation type="submission" date="2025-08" db="UniProtKB">
        <authorList>
            <consortium name="RefSeq"/>
        </authorList>
    </citation>
    <scope>IDENTIFICATION</scope>
    <source>
        <tissue evidence="3">Whole body</tissue>
    </source>
</reference>
<dbReference type="Pfam" id="PF14529">
    <property type="entry name" value="Exo_endo_phos_2"/>
    <property type="match status" value="1"/>
</dbReference>
<dbReference type="CDD" id="cd09076">
    <property type="entry name" value="L1-EN"/>
    <property type="match status" value="1"/>
</dbReference>
<dbReference type="Proteomes" id="UP000504618">
    <property type="component" value="Unplaced"/>
</dbReference>
<evidence type="ECO:0000259" key="1">
    <source>
        <dbReference type="Pfam" id="PF14529"/>
    </source>
</evidence>
<name>A0A6J1PTL1_9HYME</name>
<accession>A0A6J1PTL1</accession>
<dbReference type="InterPro" id="IPR027124">
    <property type="entry name" value="Swc5/CFDP1/2"/>
</dbReference>
<dbReference type="SUPFAM" id="SSF56219">
    <property type="entry name" value="DNase I-like"/>
    <property type="match status" value="1"/>
</dbReference>
<proteinExistence type="predicted"/>
<keyword evidence="2" id="KW-1185">Reference proteome</keyword>
<sequence>MAGKLANVEAEMSRLNINILRLSEVRWPGSGMQKTSNTVICYSEGSDTNHRYGTAILVNNVVAELVAEFIPLNDRVMMLKLQTSHRALNVIQVYAPTNDKTDAETEEFYSKIDEAMRLTKKGELTMVIGDFNAKVGSGAEDDTVRQYGLGKRNTRGDRLVQFCAKNNLLVANTFFKQHPRRLYTWKSPADARGKILRNQIDFILIGTKLRKYVQTVKTYSGADINSDHNPIVMDFRMRCLTKIRKARTPQKIDIRQLQKPDMQTHVSSKLEDELKKIQRPKQTTVEIERTWDKLKTTITEIQVQDIGFPEVGRKKEWMTTEILELMTERRIQKPNPRLYKEINKKIKRKCRETKEQ</sequence>
<dbReference type="GeneID" id="112455477"/>
<gene>
    <name evidence="3" type="primary">LOC112455477</name>
</gene>
<protein>
    <submittedName>
        <fullName evidence="3">Craniofacial development protein 2-like</fullName>
    </submittedName>
</protein>
<organism evidence="2 3">
    <name type="scientific">Temnothorax curvispinosus</name>
    <dbReference type="NCBI Taxonomy" id="300111"/>
    <lineage>
        <taxon>Eukaryota</taxon>
        <taxon>Metazoa</taxon>
        <taxon>Ecdysozoa</taxon>
        <taxon>Arthropoda</taxon>
        <taxon>Hexapoda</taxon>
        <taxon>Insecta</taxon>
        <taxon>Pterygota</taxon>
        <taxon>Neoptera</taxon>
        <taxon>Endopterygota</taxon>
        <taxon>Hymenoptera</taxon>
        <taxon>Apocrita</taxon>
        <taxon>Aculeata</taxon>
        <taxon>Formicoidea</taxon>
        <taxon>Formicidae</taxon>
        <taxon>Myrmicinae</taxon>
        <taxon>Temnothorax</taxon>
    </lineage>
</organism>
<dbReference type="OrthoDB" id="7536850at2759"/>
<dbReference type="Gene3D" id="3.60.10.10">
    <property type="entry name" value="Endonuclease/exonuclease/phosphatase"/>
    <property type="match status" value="1"/>
</dbReference>